<dbReference type="Proteomes" id="UP000789525">
    <property type="component" value="Unassembled WGS sequence"/>
</dbReference>
<name>A0ACA9Q8M2_9GLOM</name>
<evidence type="ECO:0000313" key="1">
    <source>
        <dbReference type="EMBL" id="CAG8734870.1"/>
    </source>
</evidence>
<reference evidence="1" key="1">
    <citation type="submission" date="2021-06" db="EMBL/GenBank/DDBJ databases">
        <authorList>
            <person name="Kallberg Y."/>
            <person name="Tangrot J."/>
            <person name="Rosling A."/>
        </authorList>
    </citation>
    <scope>NUCLEOTIDE SEQUENCE</scope>
    <source>
        <strain evidence="1">CL356</strain>
    </source>
</reference>
<evidence type="ECO:0000313" key="2">
    <source>
        <dbReference type="Proteomes" id="UP000789525"/>
    </source>
</evidence>
<keyword evidence="2" id="KW-1185">Reference proteome</keyword>
<organism evidence="1 2">
    <name type="scientific">Acaulospora colombiana</name>
    <dbReference type="NCBI Taxonomy" id="27376"/>
    <lineage>
        <taxon>Eukaryota</taxon>
        <taxon>Fungi</taxon>
        <taxon>Fungi incertae sedis</taxon>
        <taxon>Mucoromycota</taxon>
        <taxon>Glomeromycotina</taxon>
        <taxon>Glomeromycetes</taxon>
        <taxon>Diversisporales</taxon>
        <taxon>Acaulosporaceae</taxon>
        <taxon>Acaulospora</taxon>
    </lineage>
</organism>
<proteinExistence type="predicted"/>
<gene>
    <name evidence="1" type="ORF">ACOLOM_LOCUS11848</name>
</gene>
<feature type="non-terminal residue" evidence="1">
    <location>
        <position position="43"/>
    </location>
</feature>
<accession>A0ACA9Q8M2</accession>
<dbReference type="EMBL" id="CAJVPT010044726">
    <property type="protein sequence ID" value="CAG8734870.1"/>
    <property type="molecule type" value="Genomic_DNA"/>
</dbReference>
<comment type="caution">
    <text evidence="1">The sequence shown here is derived from an EMBL/GenBank/DDBJ whole genome shotgun (WGS) entry which is preliminary data.</text>
</comment>
<sequence>LDRTGDGHFLSKNLGRSHLIGSSRQALQEISFNIGSQPSSSPS</sequence>
<protein>
    <submittedName>
        <fullName evidence="1">17242_t:CDS:1</fullName>
    </submittedName>
</protein>
<feature type="non-terminal residue" evidence="1">
    <location>
        <position position="1"/>
    </location>
</feature>